<dbReference type="KEGG" id="fcy:FRACYDRAFT_256979"/>
<dbReference type="Proteomes" id="UP000095751">
    <property type="component" value="Unassembled WGS sequence"/>
</dbReference>
<gene>
    <name evidence="1" type="ORF">FRACYDRAFT_256979</name>
</gene>
<evidence type="ECO:0000313" key="1">
    <source>
        <dbReference type="EMBL" id="OEU05992.1"/>
    </source>
</evidence>
<sequence>MSGTVVFYDGNEPRYGGYATGGDYAITGSVGKTDFLETAIDKSVIVADVRLLLTTLLLVKSTNEANPSEYGTPCCEERMQPTLKGSDQLTSHIFAKKASSLRGAETNVSPNPLLSKSPFLPAFEFNPWLAPCHTTVANSCGILGGWKYDKSSRD</sequence>
<protein>
    <submittedName>
        <fullName evidence="1">Uncharacterized protein</fullName>
    </submittedName>
</protein>
<name>A0A1E7EJF7_9STRA</name>
<accession>A0A1E7EJF7</accession>
<dbReference type="AlphaFoldDB" id="A0A1E7EJF7"/>
<dbReference type="EMBL" id="KV784436">
    <property type="protein sequence ID" value="OEU05992.1"/>
    <property type="molecule type" value="Genomic_DNA"/>
</dbReference>
<reference evidence="1 2" key="1">
    <citation type="submission" date="2016-09" db="EMBL/GenBank/DDBJ databases">
        <title>Extensive genetic diversity and differential bi-allelic expression allows diatom success in the polar Southern Ocean.</title>
        <authorList>
            <consortium name="DOE Joint Genome Institute"/>
            <person name="Mock T."/>
            <person name="Otillar R.P."/>
            <person name="Strauss J."/>
            <person name="Dupont C."/>
            <person name="Frickenhaus S."/>
            <person name="Maumus F."/>
            <person name="Mcmullan M."/>
            <person name="Sanges R."/>
            <person name="Schmutz J."/>
            <person name="Toseland A."/>
            <person name="Valas R."/>
            <person name="Veluchamy A."/>
            <person name="Ward B.J."/>
            <person name="Allen A."/>
            <person name="Barry K."/>
            <person name="Falciatore A."/>
            <person name="Ferrante M."/>
            <person name="Fortunato A.E."/>
            <person name="Gloeckner G."/>
            <person name="Gruber A."/>
            <person name="Hipkin R."/>
            <person name="Janech M."/>
            <person name="Kroth P."/>
            <person name="Leese F."/>
            <person name="Lindquist E."/>
            <person name="Lyon B.R."/>
            <person name="Martin J."/>
            <person name="Mayer C."/>
            <person name="Parker M."/>
            <person name="Quesneville H."/>
            <person name="Raymond J."/>
            <person name="Uhlig C."/>
            <person name="Valentin K.U."/>
            <person name="Worden A.Z."/>
            <person name="Armbrust E.V."/>
            <person name="Bowler C."/>
            <person name="Green B."/>
            <person name="Moulton V."/>
            <person name="Van Oosterhout C."/>
            <person name="Grigoriev I."/>
        </authorList>
    </citation>
    <scope>NUCLEOTIDE SEQUENCE [LARGE SCALE GENOMIC DNA]</scope>
    <source>
        <strain evidence="1 2">CCMP1102</strain>
    </source>
</reference>
<evidence type="ECO:0000313" key="2">
    <source>
        <dbReference type="Proteomes" id="UP000095751"/>
    </source>
</evidence>
<dbReference type="InParanoid" id="A0A1E7EJF7"/>
<proteinExistence type="predicted"/>
<organism evidence="1 2">
    <name type="scientific">Fragilariopsis cylindrus CCMP1102</name>
    <dbReference type="NCBI Taxonomy" id="635003"/>
    <lineage>
        <taxon>Eukaryota</taxon>
        <taxon>Sar</taxon>
        <taxon>Stramenopiles</taxon>
        <taxon>Ochrophyta</taxon>
        <taxon>Bacillariophyta</taxon>
        <taxon>Bacillariophyceae</taxon>
        <taxon>Bacillariophycidae</taxon>
        <taxon>Bacillariales</taxon>
        <taxon>Bacillariaceae</taxon>
        <taxon>Fragilariopsis</taxon>
    </lineage>
</organism>
<keyword evidence="2" id="KW-1185">Reference proteome</keyword>